<name>A0A9C7C8G8_9VIRU</name>
<reference evidence="1" key="1">
    <citation type="submission" date="2022-10" db="EMBL/GenBank/DDBJ databases">
        <title>Genome sequences of endogenous nimaviruses in decapod crustaceans.</title>
        <authorList>
            <person name="Kawato S."/>
            <person name="Nozaki R."/>
            <person name="Kondo H."/>
            <person name="Hirono I."/>
        </authorList>
    </citation>
    <scope>NUCLEOTIDE SEQUENCE</scope>
    <source>
        <strain evidence="1">Okinawa2016</strain>
    </source>
</reference>
<protein>
    <submittedName>
        <fullName evidence="1">Uncharacterized protein</fullName>
    </submittedName>
</protein>
<sequence length="336" mass="39580">MFNLIPVDPIPFFVFASTVKDSFTCTDKSFSKKRELKFDTNYTKEEIEKIITKSLCLLREYVNKTYISDSITNDEFVTSFSLSKGSNNTQVMKKISRIILRGSKNKSEKPDKIRSVLLSLLEKDQKEDPTRQKVKRKKPIVLLPGGSIHNLQMDIANLLHQYFTEHFPRGFMIIYKKYIEKFVNDNNIMGVLFDKRDEISKEEFDKEHVVELIMMNIFHPKENDIYNFLEDDIIHRFILEERKRFIIQSIKNKTPRQRLVSKNLFCDNGNRYLMYLNELRMKLNMSPGEIIKTIFLPISIEFEETNDKYINNNNNGTQCNTTTELGLLIKCSSKYI</sequence>
<dbReference type="EMBL" id="LC738875">
    <property type="protein sequence ID" value="BDT62489.1"/>
    <property type="molecule type" value="Genomic_DNA"/>
</dbReference>
<organism evidence="1">
    <name type="scientific">Melicertus latisulcatus pemonivirus</name>
    <dbReference type="NCBI Taxonomy" id="2984278"/>
    <lineage>
        <taxon>Viruses</taxon>
        <taxon>Viruses incertae sedis</taxon>
        <taxon>Naldaviricetes</taxon>
        <taxon>Nimaviridae</taxon>
    </lineage>
</organism>
<accession>A0A9C7C8G8</accession>
<proteinExistence type="predicted"/>
<evidence type="ECO:0000313" key="1">
    <source>
        <dbReference type="EMBL" id="BDT62489.1"/>
    </source>
</evidence>